<proteinExistence type="inferred from homology"/>
<evidence type="ECO:0000256" key="3">
    <source>
        <dbReference type="ARBA" id="ARBA00023172"/>
    </source>
</evidence>
<sequence length="358" mass="39991">MAIDDLWTRKDGTPTKRHGRGMRYRVRVEGYRDTSHRTYREAEYVNARRIADGPPTPKSSDTVGDMIDLWLESKRSLAPKSVEAARDAARAVRSRWGSMLVADVEQSAVQAWLNAETGSPSRLHKLSQCLGGAMAIAVRRKSIETSPCVDLTTPAEEPHEPVYLTREQVGAIASNCHGWGRDRRADKRLDGWYAPMIWFMATTAARIGEVVALDVGSVVRRKVKGKDVWRARIVVSKSERPRDVPVPAKVVAMLNLDRPKTDPLFVTPLGHRIRKDTFRARAWTKALKASGMDDSELRIHDLRHTAISWAIADGADVKAVQRMAGHKSATTTLDVYGHLWDSGLDAVSDRMNRRVLKG</sequence>
<keyword evidence="2 4" id="KW-0238">DNA-binding</keyword>
<dbReference type="Gene3D" id="1.10.150.130">
    <property type="match status" value="1"/>
</dbReference>
<gene>
    <name evidence="7" type="ORF">FB473_001907</name>
</gene>
<dbReference type="Pfam" id="PF00589">
    <property type="entry name" value="Phage_integrase"/>
    <property type="match status" value="1"/>
</dbReference>
<evidence type="ECO:0000259" key="5">
    <source>
        <dbReference type="PROSITE" id="PS51898"/>
    </source>
</evidence>
<dbReference type="PANTHER" id="PTHR30349">
    <property type="entry name" value="PHAGE INTEGRASE-RELATED"/>
    <property type="match status" value="1"/>
</dbReference>
<evidence type="ECO:0000313" key="7">
    <source>
        <dbReference type="EMBL" id="NIH57262.1"/>
    </source>
</evidence>
<dbReference type="InterPro" id="IPR011010">
    <property type="entry name" value="DNA_brk_join_enz"/>
</dbReference>
<dbReference type="PROSITE" id="PS51898">
    <property type="entry name" value="TYR_RECOMBINASE"/>
    <property type="match status" value="1"/>
</dbReference>
<keyword evidence="8" id="KW-1185">Reference proteome</keyword>
<keyword evidence="3" id="KW-0233">DNA recombination</keyword>
<comment type="similarity">
    <text evidence="1">Belongs to the 'phage' integrase family.</text>
</comment>
<dbReference type="EMBL" id="JAAMOZ010000001">
    <property type="protein sequence ID" value="NIH57262.1"/>
    <property type="molecule type" value="Genomic_DNA"/>
</dbReference>
<dbReference type="Gene3D" id="1.10.443.10">
    <property type="entry name" value="Intergrase catalytic core"/>
    <property type="match status" value="1"/>
</dbReference>
<protein>
    <submittedName>
        <fullName evidence="7">Integrase</fullName>
    </submittedName>
</protein>
<evidence type="ECO:0000256" key="2">
    <source>
        <dbReference type="ARBA" id="ARBA00023125"/>
    </source>
</evidence>
<feature type="domain" description="Tyr recombinase" evidence="5">
    <location>
        <begin position="159"/>
        <end position="349"/>
    </location>
</feature>
<dbReference type="InterPro" id="IPR044068">
    <property type="entry name" value="CB"/>
</dbReference>
<dbReference type="PROSITE" id="PS51900">
    <property type="entry name" value="CB"/>
    <property type="match status" value="1"/>
</dbReference>
<name>A0ABX0SKK7_9ACTN</name>
<accession>A0ABX0SKK7</accession>
<dbReference type="InterPro" id="IPR013762">
    <property type="entry name" value="Integrase-like_cat_sf"/>
</dbReference>
<dbReference type="Proteomes" id="UP000749311">
    <property type="component" value="Unassembled WGS sequence"/>
</dbReference>
<evidence type="ECO:0000313" key="8">
    <source>
        <dbReference type="Proteomes" id="UP000749311"/>
    </source>
</evidence>
<feature type="domain" description="Core-binding (CB)" evidence="6">
    <location>
        <begin position="61"/>
        <end position="138"/>
    </location>
</feature>
<dbReference type="SUPFAM" id="SSF56349">
    <property type="entry name" value="DNA breaking-rejoining enzymes"/>
    <property type="match status" value="1"/>
</dbReference>
<dbReference type="InterPro" id="IPR010998">
    <property type="entry name" value="Integrase_recombinase_N"/>
</dbReference>
<evidence type="ECO:0000259" key="6">
    <source>
        <dbReference type="PROSITE" id="PS51900"/>
    </source>
</evidence>
<dbReference type="RefSeq" id="WP_167166812.1">
    <property type="nucleotide sequence ID" value="NZ_BAAAOO010000008.1"/>
</dbReference>
<evidence type="ECO:0000256" key="4">
    <source>
        <dbReference type="PROSITE-ProRule" id="PRU01248"/>
    </source>
</evidence>
<dbReference type="InterPro" id="IPR002104">
    <property type="entry name" value="Integrase_catalytic"/>
</dbReference>
<reference evidence="7 8" key="1">
    <citation type="submission" date="2020-02" db="EMBL/GenBank/DDBJ databases">
        <title>Sequencing the genomes of 1000 actinobacteria strains.</title>
        <authorList>
            <person name="Klenk H.-P."/>
        </authorList>
    </citation>
    <scope>NUCLEOTIDE SEQUENCE [LARGE SCALE GENOMIC DNA]</scope>
    <source>
        <strain evidence="7 8">DSM 19609</strain>
    </source>
</reference>
<organism evidence="7 8">
    <name type="scientific">Brooklawnia cerclae</name>
    <dbReference type="NCBI Taxonomy" id="349934"/>
    <lineage>
        <taxon>Bacteria</taxon>
        <taxon>Bacillati</taxon>
        <taxon>Actinomycetota</taxon>
        <taxon>Actinomycetes</taxon>
        <taxon>Propionibacteriales</taxon>
        <taxon>Propionibacteriaceae</taxon>
        <taxon>Brooklawnia</taxon>
    </lineage>
</organism>
<dbReference type="CDD" id="cd00796">
    <property type="entry name" value="INT_Rci_Hp1_C"/>
    <property type="match status" value="1"/>
</dbReference>
<dbReference type="InterPro" id="IPR050090">
    <property type="entry name" value="Tyrosine_recombinase_XerCD"/>
</dbReference>
<evidence type="ECO:0000256" key="1">
    <source>
        <dbReference type="ARBA" id="ARBA00008857"/>
    </source>
</evidence>
<comment type="caution">
    <text evidence="7">The sequence shown here is derived from an EMBL/GenBank/DDBJ whole genome shotgun (WGS) entry which is preliminary data.</text>
</comment>
<dbReference type="PANTHER" id="PTHR30349:SF64">
    <property type="entry name" value="PROPHAGE INTEGRASE INTD-RELATED"/>
    <property type="match status" value="1"/>
</dbReference>